<dbReference type="InterPro" id="IPR029058">
    <property type="entry name" value="AB_hydrolase_fold"/>
</dbReference>
<dbReference type="Gene3D" id="3.40.50.1820">
    <property type="entry name" value="alpha/beta hydrolase"/>
    <property type="match status" value="1"/>
</dbReference>
<accession>A0ABV9R3M3</accession>
<comment type="caution">
    <text evidence="1">The sequence shown here is derived from an EMBL/GenBank/DDBJ whole genome shotgun (WGS) entry which is preliminary data.</text>
</comment>
<proteinExistence type="predicted"/>
<dbReference type="EMBL" id="JBHSJC010000001">
    <property type="protein sequence ID" value="MFC4828174.1"/>
    <property type="molecule type" value="Genomic_DNA"/>
</dbReference>
<sequence>MSALDVRGGGAMSVETEALLAEAVRLSAAAHVIDGWAARAAAARRRIDDVGLGEAARDAAADLDTAHAGFAAAGAAASGLARNLLLGGTTYGTAETVASWVSRAGERIAAGVLGMAAPALLLAGASAAAIALGPAVRVSLIGALIDPDAHAEAIERVVRERGLPILSDPSFVALVRSAADLADEFLAGLFRSQALFAAGSALEAPENANVLLAAAGVVGLATGSRALRETPVVVHEVAVDRAASRRSAERDDAPVRGVGDLAERDDAPVRGVGDLAERVPPSDAGAPQIRIERYDAAGGARWIVYSGGTVDFGTTPAGEPYDMTANVHGVADASALAQLVGLPEEAAASQRAVRAAMQEAGVQPGDPVVVVGHSAGGMVAANLAADPELEVVAAVNLGGPAAQVDTGDTPVLSVVHSEDLVPATGGSGVGASGRVEVERSVGPLTPVEGDSVPAHALERYQETAHLIDRSDDPRLREFDELVAGFTGGSAPSAVSYWHARRSEADASP</sequence>
<dbReference type="SUPFAM" id="SSF53474">
    <property type="entry name" value="alpha/beta-Hydrolases"/>
    <property type="match status" value="1"/>
</dbReference>
<name>A0ABV9R3M3_9MICO</name>
<evidence type="ECO:0000313" key="2">
    <source>
        <dbReference type="Proteomes" id="UP001595960"/>
    </source>
</evidence>
<reference evidence="2" key="1">
    <citation type="journal article" date="2019" name="Int. J. Syst. Evol. Microbiol.">
        <title>The Global Catalogue of Microorganisms (GCM) 10K type strain sequencing project: providing services to taxonomists for standard genome sequencing and annotation.</title>
        <authorList>
            <consortium name="The Broad Institute Genomics Platform"/>
            <consortium name="The Broad Institute Genome Sequencing Center for Infectious Disease"/>
            <person name="Wu L."/>
            <person name="Ma J."/>
        </authorList>
    </citation>
    <scope>NUCLEOTIDE SEQUENCE [LARGE SCALE GENOMIC DNA]</scope>
    <source>
        <strain evidence="2">CGMCC 1.12192</strain>
    </source>
</reference>
<dbReference type="Proteomes" id="UP001595960">
    <property type="component" value="Unassembled WGS sequence"/>
</dbReference>
<evidence type="ECO:0000313" key="1">
    <source>
        <dbReference type="EMBL" id="MFC4828174.1"/>
    </source>
</evidence>
<gene>
    <name evidence="1" type="ORF">ACFPER_05185</name>
</gene>
<protein>
    <recommendedName>
        <fullName evidence="3">Alpha/beta fold hydrolase</fullName>
    </recommendedName>
</protein>
<dbReference type="RefSeq" id="WP_204391133.1">
    <property type="nucleotide sequence ID" value="NZ_JAFBBW010000001.1"/>
</dbReference>
<keyword evidence="2" id="KW-1185">Reference proteome</keyword>
<organism evidence="1 2">
    <name type="scientific">Agromyces aurantiacus</name>
    <dbReference type="NCBI Taxonomy" id="165814"/>
    <lineage>
        <taxon>Bacteria</taxon>
        <taxon>Bacillati</taxon>
        <taxon>Actinomycetota</taxon>
        <taxon>Actinomycetes</taxon>
        <taxon>Micrococcales</taxon>
        <taxon>Microbacteriaceae</taxon>
        <taxon>Agromyces</taxon>
    </lineage>
</organism>
<evidence type="ECO:0008006" key="3">
    <source>
        <dbReference type="Google" id="ProtNLM"/>
    </source>
</evidence>